<dbReference type="AlphaFoldDB" id="A0A699I5I2"/>
<sequence>MLDAALTCRNGHLRTLGHDVAYAMTWETLRKKMTDKYYPRGEIKKLEIKLWNLKEKVDKYIDGFPDNFHGNVMSARLKTLDAAIELAIDLMDQKLRTYNERQTENKRRADDASRNNHGQQQQPNKRENVAREYTDGRSEKKAYTKNQPLGTKCNYHHTRQCAPKCNNCKKYGHATHECRVNVNNNNRVQNTDTCLECREPRHFKKNYPKLKE</sequence>
<dbReference type="Gene3D" id="4.10.60.10">
    <property type="entry name" value="Zinc finger, CCHC-type"/>
    <property type="match status" value="1"/>
</dbReference>
<dbReference type="EMBL" id="BKCJ010263594">
    <property type="protein sequence ID" value="GEZ30773.1"/>
    <property type="molecule type" value="Genomic_DNA"/>
</dbReference>
<organism evidence="2">
    <name type="scientific">Tanacetum cinerariifolium</name>
    <name type="common">Dalmatian daisy</name>
    <name type="synonym">Chrysanthemum cinerariifolium</name>
    <dbReference type="NCBI Taxonomy" id="118510"/>
    <lineage>
        <taxon>Eukaryota</taxon>
        <taxon>Viridiplantae</taxon>
        <taxon>Streptophyta</taxon>
        <taxon>Embryophyta</taxon>
        <taxon>Tracheophyta</taxon>
        <taxon>Spermatophyta</taxon>
        <taxon>Magnoliopsida</taxon>
        <taxon>eudicotyledons</taxon>
        <taxon>Gunneridae</taxon>
        <taxon>Pentapetalae</taxon>
        <taxon>asterids</taxon>
        <taxon>campanulids</taxon>
        <taxon>Asterales</taxon>
        <taxon>Asteraceae</taxon>
        <taxon>Asteroideae</taxon>
        <taxon>Anthemideae</taxon>
        <taxon>Anthemidinae</taxon>
        <taxon>Tanacetum</taxon>
    </lineage>
</organism>
<evidence type="ECO:0000313" key="2">
    <source>
        <dbReference type="EMBL" id="GEZ30773.1"/>
    </source>
</evidence>
<feature type="region of interest" description="Disordered" evidence="1">
    <location>
        <begin position="101"/>
        <end position="149"/>
    </location>
</feature>
<protein>
    <recommendedName>
        <fullName evidence="3">CCHC-type domain-containing protein</fullName>
    </recommendedName>
</protein>
<feature type="compositionally biased region" description="Basic and acidic residues" evidence="1">
    <location>
        <begin position="124"/>
        <end position="142"/>
    </location>
</feature>
<feature type="compositionally biased region" description="Basic and acidic residues" evidence="1">
    <location>
        <begin position="101"/>
        <end position="114"/>
    </location>
</feature>
<reference evidence="2" key="1">
    <citation type="journal article" date="2019" name="Sci. Rep.">
        <title>Draft genome of Tanacetum cinerariifolium, the natural source of mosquito coil.</title>
        <authorList>
            <person name="Yamashiro T."/>
            <person name="Shiraishi A."/>
            <person name="Satake H."/>
            <person name="Nakayama K."/>
        </authorList>
    </citation>
    <scope>NUCLEOTIDE SEQUENCE</scope>
</reference>
<name>A0A699I5I2_TANCI</name>
<comment type="caution">
    <text evidence="2">The sequence shown here is derived from an EMBL/GenBank/DDBJ whole genome shotgun (WGS) entry which is preliminary data.</text>
</comment>
<accession>A0A699I5I2</accession>
<gene>
    <name evidence="2" type="ORF">Tci_502746</name>
</gene>
<evidence type="ECO:0008006" key="3">
    <source>
        <dbReference type="Google" id="ProtNLM"/>
    </source>
</evidence>
<proteinExistence type="predicted"/>
<evidence type="ECO:0000256" key="1">
    <source>
        <dbReference type="SAM" id="MobiDB-lite"/>
    </source>
</evidence>